<evidence type="ECO:0000259" key="1">
    <source>
        <dbReference type="Pfam" id="PF10607"/>
    </source>
</evidence>
<reference evidence="3" key="1">
    <citation type="journal article" date="2013" name="Science">
        <title>Comparative analysis of bat genomes provides insight into the evolution of flight and immunity.</title>
        <authorList>
            <person name="Zhang G."/>
            <person name="Cowled C."/>
            <person name="Shi Z."/>
            <person name="Huang Z."/>
            <person name="Bishop-Lilly K.A."/>
            <person name="Fang X."/>
            <person name="Wynne J.W."/>
            <person name="Xiong Z."/>
            <person name="Baker M.L."/>
            <person name="Zhao W."/>
            <person name="Tachedjian M."/>
            <person name="Zhu Y."/>
            <person name="Zhou P."/>
            <person name="Jiang X."/>
            <person name="Ng J."/>
            <person name="Yang L."/>
            <person name="Wu L."/>
            <person name="Xiao J."/>
            <person name="Feng Y."/>
            <person name="Chen Y."/>
            <person name="Sun X."/>
            <person name="Zhang Y."/>
            <person name="Marsh G.A."/>
            <person name="Crameri G."/>
            <person name="Broder C.C."/>
            <person name="Frey K.G."/>
            <person name="Wang L.F."/>
            <person name="Wang J."/>
        </authorList>
    </citation>
    <scope>NUCLEOTIDE SEQUENCE [LARGE SCALE GENOMIC DNA]</scope>
</reference>
<dbReference type="GO" id="GO:0043161">
    <property type="term" value="P:proteasome-mediated ubiquitin-dependent protein catabolic process"/>
    <property type="evidence" value="ECO:0007669"/>
    <property type="project" value="InterPro"/>
</dbReference>
<dbReference type="PANTHER" id="PTHR12170:SF6">
    <property type="entry name" value="E3 UBIQUITIN-PROTEIN TRANSFERASE RMND5B"/>
    <property type="match status" value="1"/>
</dbReference>
<dbReference type="GO" id="GO:0005634">
    <property type="term" value="C:nucleus"/>
    <property type="evidence" value="ECO:0007669"/>
    <property type="project" value="TreeGrafter"/>
</dbReference>
<evidence type="ECO:0000313" key="2">
    <source>
        <dbReference type="EMBL" id="ELK03167.1"/>
    </source>
</evidence>
<dbReference type="Pfam" id="PF10607">
    <property type="entry name" value="CTLH"/>
    <property type="match status" value="1"/>
</dbReference>
<dbReference type="GO" id="GO:0034657">
    <property type="term" value="C:GID complex"/>
    <property type="evidence" value="ECO:0007669"/>
    <property type="project" value="TreeGrafter"/>
</dbReference>
<keyword evidence="3" id="KW-1185">Reference proteome</keyword>
<sequence>MMELWTDMLSWEFPLCPRWPRLGGLTQWTLLPPPGRGCHGAVCQCRETGGQGPTEVSDYGEHCEQNLEELGHVGQLQAELARCCQKIKDMVQKLASDHRDIHSSVSQVGKAIDRVGVWVPRAGVVMPGAGIHEVHQESKCGELWDSRAKQQQILQVAIVEHSYQQGVLGVADELCQESTLNEGLDFKQLFLELNRILEALHEQDLGLALKQCLLKLNSPLEFQLPSTQHFQPFAWLHQHVLVYLWLGLKKSPYCHLLDNSHWAKICETFTFDAFSLLGFSMESPLSVRLKCSCPMEQNLADGKCIIF</sequence>
<dbReference type="InterPro" id="IPR045098">
    <property type="entry name" value="Fyv10_fam"/>
</dbReference>
<dbReference type="InterPro" id="IPR024964">
    <property type="entry name" value="CTLH/CRA"/>
</dbReference>
<dbReference type="GO" id="GO:0005737">
    <property type="term" value="C:cytoplasm"/>
    <property type="evidence" value="ECO:0007669"/>
    <property type="project" value="TreeGrafter"/>
</dbReference>
<evidence type="ECO:0000313" key="3">
    <source>
        <dbReference type="Proteomes" id="UP000010552"/>
    </source>
</evidence>
<dbReference type="eggNOG" id="KOG2817">
    <property type="taxonomic scope" value="Eukaryota"/>
</dbReference>
<dbReference type="Proteomes" id="UP000010552">
    <property type="component" value="Unassembled WGS sequence"/>
</dbReference>
<name>L5JVS6_PTEAL</name>
<dbReference type="EMBL" id="KB031114">
    <property type="protein sequence ID" value="ELK03167.1"/>
    <property type="molecule type" value="Genomic_DNA"/>
</dbReference>
<protein>
    <submittedName>
        <fullName evidence="2">Protein RMD5 like protein B</fullName>
    </submittedName>
</protein>
<gene>
    <name evidence="2" type="ORF">PAL_GLEAN10016958</name>
</gene>
<dbReference type="AlphaFoldDB" id="L5JVS6"/>
<dbReference type="GO" id="GO:0004842">
    <property type="term" value="F:ubiquitin-protein transferase activity"/>
    <property type="evidence" value="ECO:0007669"/>
    <property type="project" value="InterPro"/>
</dbReference>
<dbReference type="PANTHER" id="PTHR12170">
    <property type="entry name" value="MACROPHAGE ERYTHROBLAST ATTACHER-RELATED"/>
    <property type="match status" value="1"/>
</dbReference>
<proteinExistence type="predicted"/>
<accession>L5JVS6</accession>
<organism evidence="2 3">
    <name type="scientific">Pteropus alecto</name>
    <name type="common">Black flying fox</name>
    <dbReference type="NCBI Taxonomy" id="9402"/>
    <lineage>
        <taxon>Eukaryota</taxon>
        <taxon>Metazoa</taxon>
        <taxon>Chordata</taxon>
        <taxon>Craniata</taxon>
        <taxon>Vertebrata</taxon>
        <taxon>Euteleostomi</taxon>
        <taxon>Mammalia</taxon>
        <taxon>Eutheria</taxon>
        <taxon>Laurasiatheria</taxon>
        <taxon>Chiroptera</taxon>
        <taxon>Yinpterochiroptera</taxon>
        <taxon>Pteropodoidea</taxon>
        <taxon>Pteropodidae</taxon>
        <taxon>Pteropodinae</taxon>
        <taxon>Pteropus</taxon>
    </lineage>
</organism>
<feature type="domain" description="CTLH/CRA C-terminal to LisH motif" evidence="1">
    <location>
        <begin position="249"/>
        <end position="293"/>
    </location>
</feature>
<dbReference type="InParanoid" id="L5JVS6"/>
<dbReference type="STRING" id="9402.L5JVS6"/>